<dbReference type="InterPro" id="IPR036388">
    <property type="entry name" value="WH-like_DNA-bd_sf"/>
</dbReference>
<dbReference type="FunFam" id="3.40.190.290:FF:000001">
    <property type="entry name" value="Transcriptional regulator, LysR family"/>
    <property type="match status" value="1"/>
</dbReference>
<dbReference type="Pfam" id="PF03466">
    <property type="entry name" value="LysR_substrate"/>
    <property type="match status" value="1"/>
</dbReference>
<dbReference type="EMBL" id="CP098827">
    <property type="protein sequence ID" value="XBO71871.1"/>
    <property type="molecule type" value="Genomic_DNA"/>
</dbReference>
<dbReference type="GO" id="GO:0043565">
    <property type="term" value="F:sequence-specific DNA binding"/>
    <property type="evidence" value="ECO:0007669"/>
    <property type="project" value="TreeGrafter"/>
</dbReference>
<sequence>MHPWAGIEAFIEVVRLKSFAAAARRLGVSSSHVSRQVAALESRLDTPLLYRTTRQISLTEAGRLYYQQCEALVDGFREADAVVKDFEAHPRGELALTCATTFGERYVAPLINDLLIQYPQLGVRLHFTNRQVDLIEEGFDIGIRMGTLEDSTMIARRLADRREYVVGSPDYFQRYSQPHALSELKHHRCLHGSRDRWRFAVDGIPREVAIKGPWQGNSGPALLDAVLKGVGLGQLPDYYVEHHLAQGELVSVLDTYRHSDTGVWAVTPHHRHRSPKVRVVIDYLAEHLAERLPPRYRDRRGIDEPAPSD</sequence>
<evidence type="ECO:0000256" key="4">
    <source>
        <dbReference type="ARBA" id="ARBA00023163"/>
    </source>
</evidence>
<evidence type="ECO:0000259" key="5">
    <source>
        <dbReference type="PROSITE" id="PS50931"/>
    </source>
</evidence>
<keyword evidence="4" id="KW-0804">Transcription</keyword>
<gene>
    <name evidence="6" type="ORF">NFG58_03945</name>
</gene>
<dbReference type="PANTHER" id="PTHR30537:SF10">
    <property type="entry name" value="TRANSCRIPTIONAL REGULATOR-RELATED"/>
    <property type="match status" value="1"/>
</dbReference>
<feature type="domain" description="HTH lysR-type" evidence="5">
    <location>
        <begin position="1"/>
        <end position="59"/>
    </location>
</feature>
<keyword evidence="3" id="KW-0238">DNA-binding</keyword>
<organism evidence="6">
    <name type="scientific">Halomonas sp. RT37</name>
    <dbReference type="NCBI Taxonomy" id="2950872"/>
    <lineage>
        <taxon>Bacteria</taxon>
        <taxon>Pseudomonadati</taxon>
        <taxon>Pseudomonadota</taxon>
        <taxon>Gammaproteobacteria</taxon>
        <taxon>Oceanospirillales</taxon>
        <taxon>Halomonadaceae</taxon>
        <taxon>Halomonas</taxon>
    </lineage>
</organism>
<keyword evidence="2" id="KW-0805">Transcription regulation</keyword>
<dbReference type="FunFam" id="1.10.10.10:FF:000001">
    <property type="entry name" value="LysR family transcriptional regulator"/>
    <property type="match status" value="1"/>
</dbReference>
<dbReference type="GO" id="GO:0006351">
    <property type="term" value="P:DNA-templated transcription"/>
    <property type="evidence" value="ECO:0007669"/>
    <property type="project" value="TreeGrafter"/>
</dbReference>
<dbReference type="Gene3D" id="3.40.190.290">
    <property type="match status" value="1"/>
</dbReference>
<dbReference type="Pfam" id="PF00126">
    <property type="entry name" value="HTH_1"/>
    <property type="match status" value="1"/>
</dbReference>
<dbReference type="RefSeq" id="WP_108131345.1">
    <property type="nucleotide sequence ID" value="NZ_CP098827.1"/>
</dbReference>
<dbReference type="InterPro" id="IPR000847">
    <property type="entry name" value="LysR_HTH_N"/>
</dbReference>
<dbReference type="GO" id="GO:0003700">
    <property type="term" value="F:DNA-binding transcription factor activity"/>
    <property type="evidence" value="ECO:0007669"/>
    <property type="project" value="InterPro"/>
</dbReference>
<dbReference type="SUPFAM" id="SSF53850">
    <property type="entry name" value="Periplasmic binding protein-like II"/>
    <property type="match status" value="1"/>
</dbReference>
<dbReference type="InterPro" id="IPR036390">
    <property type="entry name" value="WH_DNA-bd_sf"/>
</dbReference>
<dbReference type="PROSITE" id="PS50931">
    <property type="entry name" value="HTH_LYSR"/>
    <property type="match status" value="1"/>
</dbReference>
<dbReference type="Gene3D" id="1.10.10.10">
    <property type="entry name" value="Winged helix-like DNA-binding domain superfamily/Winged helix DNA-binding domain"/>
    <property type="match status" value="1"/>
</dbReference>
<evidence type="ECO:0000256" key="3">
    <source>
        <dbReference type="ARBA" id="ARBA00023125"/>
    </source>
</evidence>
<dbReference type="InterPro" id="IPR005119">
    <property type="entry name" value="LysR_subst-bd"/>
</dbReference>
<proteinExistence type="inferred from homology"/>
<reference evidence="6" key="1">
    <citation type="submission" date="2022-06" db="EMBL/GenBank/DDBJ databases">
        <title>A novel DMS-producing enzyme.</title>
        <authorList>
            <person name="Zhang Y."/>
        </authorList>
    </citation>
    <scope>NUCLEOTIDE SEQUENCE</scope>
    <source>
        <strain evidence="6">RT37</strain>
    </source>
</reference>
<dbReference type="PANTHER" id="PTHR30537">
    <property type="entry name" value="HTH-TYPE TRANSCRIPTIONAL REGULATOR"/>
    <property type="match status" value="1"/>
</dbReference>
<evidence type="ECO:0000256" key="1">
    <source>
        <dbReference type="ARBA" id="ARBA00009437"/>
    </source>
</evidence>
<dbReference type="InterPro" id="IPR058163">
    <property type="entry name" value="LysR-type_TF_proteobact-type"/>
</dbReference>
<dbReference type="AlphaFoldDB" id="A0AAU7KJM4"/>
<evidence type="ECO:0000256" key="2">
    <source>
        <dbReference type="ARBA" id="ARBA00023015"/>
    </source>
</evidence>
<accession>A0AAU7KJM4</accession>
<comment type="similarity">
    <text evidence="1">Belongs to the LysR transcriptional regulatory family.</text>
</comment>
<dbReference type="SUPFAM" id="SSF46785">
    <property type="entry name" value="Winged helix' DNA-binding domain"/>
    <property type="match status" value="1"/>
</dbReference>
<protein>
    <submittedName>
        <fullName evidence="6">LysR family transcriptional regulator</fullName>
    </submittedName>
</protein>
<name>A0AAU7KJM4_9GAMM</name>
<evidence type="ECO:0000313" key="6">
    <source>
        <dbReference type="EMBL" id="XBO71871.1"/>
    </source>
</evidence>